<dbReference type="AlphaFoldDB" id="A0A833S4W7"/>
<organism evidence="12 13">
    <name type="scientific">Frieseomelitta varia</name>
    <dbReference type="NCBI Taxonomy" id="561572"/>
    <lineage>
        <taxon>Eukaryota</taxon>
        <taxon>Metazoa</taxon>
        <taxon>Ecdysozoa</taxon>
        <taxon>Arthropoda</taxon>
        <taxon>Hexapoda</taxon>
        <taxon>Insecta</taxon>
        <taxon>Pterygota</taxon>
        <taxon>Neoptera</taxon>
        <taxon>Endopterygota</taxon>
        <taxon>Hymenoptera</taxon>
        <taxon>Apocrita</taxon>
        <taxon>Aculeata</taxon>
        <taxon>Apoidea</taxon>
        <taxon>Anthophila</taxon>
        <taxon>Apidae</taxon>
        <taxon>Frieseomelitta</taxon>
    </lineage>
</organism>
<evidence type="ECO:0000256" key="6">
    <source>
        <dbReference type="ARBA" id="ARBA00022776"/>
    </source>
</evidence>
<evidence type="ECO:0000256" key="1">
    <source>
        <dbReference type="ARBA" id="ARBA00009273"/>
    </source>
</evidence>
<dbReference type="InterPro" id="IPR051031">
    <property type="entry name" value="RING-box_E3_Ubiquitin_Ligase"/>
</dbReference>
<dbReference type="GO" id="GO:0051301">
    <property type="term" value="P:cell division"/>
    <property type="evidence" value="ECO:0007669"/>
    <property type="project" value="UniProtKB-KW"/>
</dbReference>
<gene>
    <name evidence="12" type="ORF">E2986_12902</name>
</gene>
<evidence type="ECO:0000256" key="5">
    <source>
        <dbReference type="ARBA" id="ARBA00022771"/>
    </source>
</evidence>
<dbReference type="InterPro" id="IPR013083">
    <property type="entry name" value="Znf_RING/FYVE/PHD"/>
</dbReference>
<evidence type="ECO:0000313" key="12">
    <source>
        <dbReference type="EMBL" id="KAF3427487.1"/>
    </source>
</evidence>
<accession>A0A833S4W7</accession>
<dbReference type="GO" id="GO:0097602">
    <property type="term" value="F:cullin family protein binding"/>
    <property type="evidence" value="ECO:0007669"/>
    <property type="project" value="InterPro"/>
</dbReference>
<protein>
    <recommendedName>
        <fullName evidence="2">Anaphase-promoting complex subunit 11</fullName>
    </recommendedName>
</protein>
<evidence type="ECO:0000256" key="3">
    <source>
        <dbReference type="ARBA" id="ARBA00022618"/>
    </source>
</evidence>
<dbReference type="Pfam" id="PF12861">
    <property type="entry name" value="zf-ANAPC11"/>
    <property type="match status" value="1"/>
</dbReference>
<dbReference type="PROSITE" id="PS50089">
    <property type="entry name" value="ZF_RING_2"/>
    <property type="match status" value="1"/>
</dbReference>
<evidence type="ECO:0000256" key="7">
    <source>
        <dbReference type="ARBA" id="ARBA00022786"/>
    </source>
</evidence>
<dbReference type="InterPro" id="IPR024991">
    <property type="entry name" value="RING-H2_APC11"/>
</dbReference>
<dbReference type="GO" id="GO:0031145">
    <property type="term" value="P:anaphase-promoting complex-dependent catabolic process"/>
    <property type="evidence" value="ECO:0007669"/>
    <property type="project" value="InterPro"/>
</dbReference>
<dbReference type="Proteomes" id="UP000655588">
    <property type="component" value="Unassembled WGS sequence"/>
</dbReference>
<keyword evidence="9" id="KW-0131">Cell cycle</keyword>
<keyword evidence="8" id="KW-0862">Zinc</keyword>
<feature type="domain" description="RING-type" evidence="11">
    <location>
        <begin position="7"/>
        <end position="50"/>
    </location>
</feature>
<dbReference type="PANTHER" id="PTHR11210">
    <property type="entry name" value="RING BOX"/>
    <property type="match status" value="1"/>
</dbReference>
<evidence type="ECO:0000256" key="4">
    <source>
        <dbReference type="ARBA" id="ARBA00022723"/>
    </source>
</evidence>
<reference evidence="12" key="1">
    <citation type="submission" date="2019-11" db="EMBL/GenBank/DDBJ databases">
        <title>The nuclear and mitochondrial genomes of Frieseomelitta varia - a highly eusocial stingless bee (Meliponini) with a permanently sterile worker caste.</title>
        <authorList>
            <person name="Freitas F.C.P."/>
            <person name="Lourenco A.P."/>
            <person name="Nunes F.M.F."/>
            <person name="Paschoal A.R."/>
            <person name="Abreu F.C.P."/>
            <person name="Barbin F.O."/>
            <person name="Bataglia L."/>
            <person name="Cardoso-Junior C.A.M."/>
            <person name="Cervoni M.S."/>
            <person name="Silva S.R."/>
            <person name="Dalarmi F."/>
            <person name="Del Lama M.A."/>
            <person name="Depintor T.S."/>
            <person name="Ferreira K.M."/>
            <person name="Goria P.S."/>
            <person name="Jaskot M.C."/>
            <person name="Lago D.C."/>
            <person name="Luna-Lucena D."/>
            <person name="Moda L.M."/>
            <person name="Nascimento L."/>
            <person name="Pedrino M."/>
            <person name="Rabico F.O."/>
            <person name="Sanches F.C."/>
            <person name="Santos D.E."/>
            <person name="Santos C.G."/>
            <person name="Vieira J."/>
            <person name="Lopes T.F."/>
            <person name="Barchuk A.R."/>
            <person name="Hartfelder K."/>
            <person name="Simoes Z.L.P."/>
            <person name="Bitondi M.M.G."/>
            <person name="Pinheiro D.G."/>
        </authorList>
    </citation>
    <scope>NUCLEOTIDE SEQUENCE</scope>
    <source>
        <strain evidence="12">USP_RPSP 00005682</strain>
        <tissue evidence="12">Whole individual</tissue>
    </source>
</reference>
<proteinExistence type="inferred from homology"/>
<evidence type="ECO:0000256" key="2">
    <source>
        <dbReference type="ARBA" id="ARBA00013928"/>
    </source>
</evidence>
<dbReference type="GO" id="GO:0005680">
    <property type="term" value="C:anaphase-promoting complex"/>
    <property type="evidence" value="ECO:0007669"/>
    <property type="project" value="InterPro"/>
</dbReference>
<name>A0A833S4W7_9HYME</name>
<sequence>MPFDASCPDCKIPGDDCPLVWGQCSHCFHIHCIMKWLHSQQTRHLCPMCRQEWKFKE</sequence>
<dbReference type="InterPro" id="IPR001841">
    <property type="entry name" value="Znf_RING"/>
</dbReference>
<comment type="similarity">
    <text evidence="1">Belongs to the RING-box family.</text>
</comment>
<keyword evidence="6" id="KW-0498">Mitosis</keyword>
<comment type="caution">
    <text evidence="12">The sequence shown here is derived from an EMBL/GenBank/DDBJ whole genome shotgun (WGS) entry which is preliminary data.</text>
</comment>
<keyword evidence="13" id="KW-1185">Reference proteome</keyword>
<evidence type="ECO:0000256" key="8">
    <source>
        <dbReference type="ARBA" id="ARBA00022833"/>
    </source>
</evidence>
<keyword evidence="4" id="KW-0479">Metal-binding</keyword>
<evidence type="ECO:0000313" key="13">
    <source>
        <dbReference type="Proteomes" id="UP000655588"/>
    </source>
</evidence>
<dbReference type="EMBL" id="WNWW01000251">
    <property type="protein sequence ID" value="KAF3427487.1"/>
    <property type="molecule type" value="Genomic_DNA"/>
</dbReference>
<keyword evidence="3" id="KW-0132">Cell division</keyword>
<evidence type="ECO:0000256" key="10">
    <source>
        <dbReference type="PROSITE-ProRule" id="PRU00175"/>
    </source>
</evidence>
<dbReference type="GO" id="GO:0008270">
    <property type="term" value="F:zinc ion binding"/>
    <property type="evidence" value="ECO:0007669"/>
    <property type="project" value="UniProtKB-KW"/>
</dbReference>
<dbReference type="GO" id="GO:0061630">
    <property type="term" value="F:ubiquitin protein ligase activity"/>
    <property type="evidence" value="ECO:0007669"/>
    <property type="project" value="InterPro"/>
</dbReference>
<evidence type="ECO:0000259" key="11">
    <source>
        <dbReference type="PROSITE" id="PS50089"/>
    </source>
</evidence>
<dbReference type="SUPFAM" id="SSF57850">
    <property type="entry name" value="RING/U-box"/>
    <property type="match status" value="1"/>
</dbReference>
<dbReference type="Gene3D" id="3.30.40.10">
    <property type="entry name" value="Zinc/RING finger domain, C3HC4 (zinc finger)"/>
    <property type="match status" value="1"/>
</dbReference>
<evidence type="ECO:0000256" key="9">
    <source>
        <dbReference type="ARBA" id="ARBA00023306"/>
    </source>
</evidence>
<keyword evidence="5 10" id="KW-0863">Zinc-finger</keyword>
<keyword evidence="7" id="KW-0833">Ubl conjugation pathway</keyword>
<dbReference type="CDD" id="cd16456">
    <property type="entry name" value="RING-H2_APC11"/>
    <property type="match status" value="1"/>
</dbReference>